<dbReference type="AlphaFoldDB" id="A0A5C3EV93"/>
<name>A0A5C3EV93_9BASI</name>
<protein>
    <submittedName>
        <fullName evidence="2">Uncharacterized protein</fullName>
    </submittedName>
</protein>
<proteinExistence type="predicted"/>
<gene>
    <name evidence="2" type="ORF">PSFLO_01126</name>
</gene>
<dbReference type="EMBL" id="OOIP01000002">
    <property type="protein sequence ID" value="SPO35655.1"/>
    <property type="molecule type" value="Genomic_DNA"/>
</dbReference>
<sequence length="213" mass="22195">MALGSSARPAEIFEIDALAWKKGPGGSSDGKGEQAGAGRRGRAAAAAGLLARPSADARKRRRTHARTHAPACLPAHARSIFADGRRAGAKQTAPPPAGFSPFNHHHHHPSGRHLPIASSSAQSALTGQPETALTLLWTGHRLLAAPFDHDQTSSVSSSTPDRTGTAQTQTDSEPRRITSASASSLLPRLPALLLLEASHARSSSPTENGRLCT</sequence>
<feature type="region of interest" description="Disordered" evidence="1">
    <location>
        <begin position="85"/>
        <end position="115"/>
    </location>
</feature>
<organism evidence="2 3">
    <name type="scientific">Pseudozyma flocculosa</name>
    <dbReference type="NCBI Taxonomy" id="84751"/>
    <lineage>
        <taxon>Eukaryota</taxon>
        <taxon>Fungi</taxon>
        <taxon>Dikarya</taxon>
        <taxon>Basidiomycota</taxon>
        <taxon>Ustilaginomycotina</taxon>
        <taxon>Ustilaginomycetes</taxon>
        <taxon>Ustilaginales</taxon>
        <taxon>Ustilaginaceae</taxon>
        <taxon>Pseudozyma</taxon>
    </lineage>
</organism>
<feature type="region of interest" description="Disordered" evidence="1">
    <location>
        <begin position="19"/>
        <end position="68"/>
    </location>
</feature>
<keyword evidence="3" id="KW-1185">Reference proteome</keyword>
<feature type="compositionally biased region" description="Basic residues" evidence="1">
    <location>
        <begin position="58"/>
        <end position="67"/>
    </location>
</feature>
<feature type="compositionally biased region" description="Gly residues" evidence="1">
    <location>
        <begin position="23"/>
        <end position="35"/>
    </location>
</feature>
<evidence type="ECO:0000256" key="1">
    <source>
        <dbReference type="SAM" id="MobiDB-lite"/>
    </source>
</evidence>
<reference evidence="2 3" key="1">
    <citation type="submission" date="2018-03" db="EMBL/GenBank/DDBJ databases">
        <authorList>
            <person name="Guldener U."/>
        </authorList>
    </citation>
    <scope>NUCLEOTIDE SEQUENCE [LARGE SCALE GENOMIC DNA]</scope>
    <source>
        <strain evidence="2 3">DAOM196992</strain>
    </source>
</reference>
<feature type="compositionally biased region" description="Polar residues" evidence="1">
    <location>
        <begin position="152"/>
        <end position="171"/>
    </location>
</feature>
<evidence type="ECO:0000313" key="3">
    <source>
        <dbReference type="Proteomes" id="UP000323386"/>
    </source>
</evidence>
<feature type="compositionally biased region" description="Low complexity" evidence="1">
    <location>
        <begin position="43"/>
        <end position="52"/>
    </location>
</feature>
<accession>A0A5C3EV93</accession>
<feature type="region of interest" description="Disordered" evidence="1">
    <location>
        <begin position="149"/>
        <end position="183"/>
    </location>
</feature>
<evidence type="ECO:0000313" key="2">
    <source>
        <dbReference type="EMBL" id="SPO35655.1"/>
    </source>
</evidence>
<dbReference type="Proteomes" id="UP000323386">
    <property type="component" value="Unassembled WGS sequence"/>
</dbReference>